<dbReference type="HOGENOM" id="CLU_2218319_0_0_9"/>
<organism evidence="2 3">
    <name type="scientific">Carboxydothermus hydrogenoformans (strain ATCC BAA-161 / DSM 6008 / Z-2901)</name>
    <dbReference type="NCBI Taxonomy" id="246194"/>
    <lineage>
        <taxon>Bacteria</taxon>
        <taxon>Bacillati</taxon>
        <taxon>Bacillota</taxon>
        <taxon>Clostridia</taxon>
        <taxon>Thermoanaerobacterales</taxon>
        <taxon>Thermoanaerobacteraceae</taxon>
        <taxon>Carboxydothermus</taxon>
    </lineage>
</organism>
<name>Q3AA60_CARHZ</name>
<dbReference type="InParanoid" id="Q3AA60"/>
<feature type="transmembrane region" description="Helical" evidence="1">
    <location>
        <begin position="12"/>
        <end position="43"/>
    </location>
</feature>
<dbReference type="AlphaFoldDB" id="Q3AA60"/>
<keyword evidence="3" id="KW-1185">Reference proteome</keyword>
<evidence type="ECO:0000313" key="3">
    <source>
        <dbReference type="Proteomes" id="UP000002706"/>
    </source>
</evidence>
<keyword evidence="1" id="KW-0472">Membrane</keyword>
<keyword evidence="1" id="KW-1133">Transmembrane helix</keyword>
<evidence type="ECO:0000256" key="1">
    <source>
        <dbReference type="SAM" id="Phobius"/>
    </source>
</evidence>
<evidence type="ECO:0000313" key="2">
    <source>
        <dbReference type="EMBL" id="ABB14826.1"/>
    </source>
</evidence>
<dbReference type="Proteomes" id="UP000002706">
    <property type="component" value="Chromosome"/>
</dbReference>
<dbReference type="RefSeq" id="WP_011345047.1">
    <property type="nucleotide sequence ID" value="NC_007503.1"/>
</dbReference>
<feature type="transmembrane region" description="Helical" evidence="1">
    <location>
        <begin position="49"/>
        <end position="67"/>
    </location>
</feature>
<dbReference type="EMBL" id="CP000141">
    <property type="protein sequence ID" value="ABB14826.1"/>
    <property type="molecule type" value="Genomic_DNA"/>
</dbReference>
<dbReference type="OrthoDB" id="9846097at2"/>
<keyword evidence="1" id="KW-0812">Transmembrane</keyword>
<protein>
    <submittedName>
        <fullName evidence="2">Conserved domain protein</fullName>
    </submittedName>
</protein>
<reference evidence="2 3" key="1">
    <citation type="journal article" date="2005" name="PLoS Genet.">
        <title>Life in hot carbon monoxide: the complete genome sequence of Carboxydothermus hydrogenoformans Z-2901.</title>
        <authorList>
            <person name="Wu M."/>
            <person name="Ren Q."/>
            <person name="Durkin A.S."/>
            <person name="Daugherty S.C."/>
            <person name="Brinkac L.M."/>
            <person name="Dodson R.J."/>
            <person name="Madupu R."/>
            <person name="Sullivan S.A."/>
            <person name="Kolonay J.F."/>
            <person name="Haft D.H."/>
            <person name="Nelson W.C."/>
            <person name="Tallon L.J."/>
            <person name="Jones K.M."/>
            <person name="Ulrich L.E."/>
            <person name="Gonzalez J.M."/>
            <person name="Zhulin I.B."/>
            <person name="Robb F.T."/>
            <person name="Eisen J.A."/>
        </authorList>
    </citation>
    <scope>NUCLEOTIDE SEQUENCE [LARGE SCALE GENOMIC DNA]</scope>
    <source>
        <strain evidence="3">ATCC BAA-161 / DSM 6008 / Z-2901</strain>
    </source>
</reference>
<gene>
    <name evidence="2" type="ordered locus">CHY_2160</name>
</gene>
<sequence length="106" mass="12029">MKVFALISDIIYYISTILFILFLAGVVLAFSSIFGAILGAILQTIGGKWAFWPGFVLGAIIFIIYLYENIFGDDKTKKSPSLFVAKRRIKLVKHYFRKNDQVNIMS</sequence>
<dbReference type="KEGG" id="chy:CHY_2160"/>
<dbReference type="STRING" id="246194.CHY_2160"/>
<proteinExistence type="predicted"/>
<accession>Q3AA60</accession>